<keyword evidence="3" id="KW-1185">Reference proteome</keyword>
<organism evidence="2 3">
    <name type="scientific">Pleomassaria siparia CBS 279.74</name>
    <dbReference type="NCBI Taxonomy" id="1314801"/>
    <lineage>
        <taxon>Eukaryota</taxon>
        <taxon>Fungi</taxon>
        <taxon>Dikarya</taxon>
        <taxon>Ascomycota</taxon>
        <taxon>Pezizomycotina</taxon>
        <taxon>Dothideomycetes</taxon>
        <taxon>Pleosporomycetidae</taxon>
        <taxon>Pleosporales</taxon>
        <taxon>Pleomassariaceae</taxon>
        <taxon>Pleomassaria</taxon>
    </lineage>
</organism>
<evidence type="ECO:0000313" key="2">
    <source>
        <dbReference type="EMBL" id="KAF2709058.1"/>
    </source>
</evidence>
<dbReference type="Proteomes" id="UP000799428">
    <property type="component" value="Unassembled WGS sequence"/>
</dbReference>
<reference evidence="2" key="1">
    <citation type="journal article" date="2020" name="Stud. Mycol.">
        <title>101 Dothideomycetes genomes: a test case for predicting lifestyles and emergence of pathogens.</title>
        <authorList>
            <person name="Haridas S."/>
            <person name="Albert R."/>
            <person name="Binder M."/>
            <person name="Bloem J."/>
            <person name="Labutti K."/>
            <person name="Salamov A."/>
            <person name="Andreopoulos B."/>
            <person name="Baker S."/>
            <person name="Barry K."/>
            <person name="Bills G."/>
            <person name="Bluhm B."/>
            <person name="Cannon C."/>
            <person name="Castanera R."/>
            <person name="Culley D."/>
            <person name="Daum C."/>
            <person name="Ezra D."/>
            <person name="Gonzalez J."/>
            <person name="Henrissat B."/>
            <person name="Kuo A."/>
            <person name="Liang C."/>
            <person name="Lipzen A."/>
            <person name="Lutzoni F."/>
            <person name="Magnuson J."/>
            <person name="Mondo S."/>
            <person name="Nolan M."/>
            <person name="Ohm R."/>
            <person name="Pangilinan J."/>
            <person name="Park H.-J."/>
            <person name="Ramirez L."/>
            <person name="Alfaro M."/>
            <person name="Sun H."/>
            <person name="Tritt A."/>
            <person name="Yoshinaga Y."/>
            <person name="Zwiers L.-H."/>
            <person name="Turgeon B."/>
            <person name="Goodwin S."/>
            <person name="Spatafora J."/>
            <person name="Crous P."/>
            <person name="Grigoriev I."/>
        </authorList>
    </citation>
    <scope>NUCLEOTIDE SEQUENCE</scope>
    <source>
        <strain evidence="2">CBS 279.74</strain>
    </source>
</reference>
<accession>A0A6G1K8B7</accession>
<gene>
    <name evidence="2" type="ORF">K504DRAFT_408484</name>
</gene>
<sequence length="687" mass="76550">MLMFDNVYVKRGLWTNWSQGTVMGKTITTDSRTGTVVVSILAILSSLALTHLWHLVAFTIHQFRAHGRSSADGLYWQQQAILRTQAAPSSLIAENVHLWWNWRNRANRVMLRCSMQNVLPTLFILGAVSTSITTSLIVDNSNIEALVSSSMCGKFQGDLDKEYLSALADASTCRNRFIRPFLPFVSQRSVCPFESSFCTDEYLPAISMDTGLLDLNENLGVNLGKSDAVKFRKKTTCAVIPINERIKIINVERPRDPWDVSIPTDSVTTIVEPVVAVYLGKSAAQPAGNQHVNATFTSPAHNSANFGFQAAQSSQKGFVEWEPLPGLMRKDGHVTIFEIDYSGITYEHAVDDPLFGAHRIATDKFNNTVYKPDLPVGVMGCVEQSQYCVSHSRIEQVCTELGNSETVLSSKDLTGARPIQLAALELLKDMPRLEYATTRRLNISAAVLPIPSAIPSTQWINEAESWTSYVLSMSQLVFSDYAMGPAARTPSIRDQVQPPRTDGEKALCNAQKLRKSGGFANINLFGLVFVVVICFTLLTLDLLLLPFLIITSKRRRGLLDSRLNRWIQDGVLQLQRRAFVAQGEGSWEKLENDIPVTSYGEKLSELHHSPSSPLYQKSDQEKAEGQDDFLLKKGFTRVKVKSIQVSVQTVEASTRTARALAQGAKEMLNWPRELYLKARCVLTQRRK</sequence>
<keyword evidence="1" id="KW-0812">Transmembrane</keyword>
<keyword evidence="1" id="KW-0472">Membrane</keyword>
<evidence type="ECO:0000313" key="3">
    <source>
        <dbReference type="Proteomes" id="UP000799428"/>
    </source>
</evidence>
<name>A0A6G1K8B7_9PLEO</name>
<dbReference type="OrthoDB" id="3540210at2759"/>
<proteinExistence type="predicted"/>
<protein>
    <submittedName>
        <fullName evidence="2">Uncharacterized protein</fullName>
    </submittedName>
</protein>
<feature type="transmembrane region" description="Helical" evidence="1">
    <location>
        <begin position="36"/>
        <end position="60"/>
    </location>
</feature>
<keyword evidence="1" id="KW-1133">Transmembrane helix</keyword>
<dbReference type="EMBL" id="MU005771">
    <property type="protein sequence ID" value="KAF2709058.1"/>
    <property type="molecule type" value="Genomic_DNA"/>
</dbReference>
<feature type="transmembrane region" description="Helical" evidence="1">
    <location>
        <begin position="524"/>
        <end position="550"/>
    </location>
</feature>
<dbReference type="AlphaFoldDB" id="A0A6G1K8B7"/>
<evidence type="ECO:0000256" key="1">
    <source>
        <dbReference type="SAM" id="Phobius"/>
    </source>
</evidence>